<feature type="domain" description="Helitron helicase-like" evidence="1">
    <location>
        <begin position="38"/>
        <end position="221"/>
    </location>
</feature>
<sequence length="451" mass="52430">MPLQYPLLFPFGEEGWSPRLKLANQRGANAQNLTVNMYYAYHIHARQHIWSPIISSSRLFQQYLVDVYTCIEESRLDYIVRHQSNLRSDYVSGLYDALSKGDRDAGSIGKRIFLPASFTGGPRFMYSHYLDALSICRVYGNPQYFITFICNVKWPKITRYMDTHHQTDTHSRADIISRVFNIKVCEFIQFLKEDKTFGDVEAYLYTIEFQKRGLPHCHTLLWVSTKDRIKNASDVDNYITAELPDPVNESNLYNTITTCMIHGPCGPLNQKAACMKEGKCNKHFPKPFLDATFFDTDGYVHYKRNPTAHHTTQFGQILDNGYIVPYNKRLCSRFRAHINVEYCGWSMLIKYLFKYISKGANRVKYTIQKQGNTDIASTSLPTAIHQRGTNHDCRPINEVQNYVDGRYIYPHEAAWRILDFHIHRRYPPVQVLTIHEENMQQIVFNGDSSIP</sequence>
<reference evidence="2" key="1">
    <citation type="submission" date="2023-04" db="EMBL/GenBank/DDBJ databases">
        <authorList>
            <person name="Vijverberg K."/>
            <person name="Xiong W."/>
            <person name="Schranz E."/>
        </authorList>
    </citation>
    <scope>NUCLEOTIDE SEQUENCE</scope>
</reference>
<evidence type="ECO:0000313" key="3">
    <source>
        <dbReference type="Proteomes" id="UP001177003"/>
    </source>
</evidence>
<dbReference type="EMBL" id="OX465080">
    <property type="protein sequence ID" value="CAI9283389.1"/>
    <property type="molecule type" value="Genomic_DNA"/>
</dbReference>
<dbReference type="Proteomes" id="UP001177003">
    <property type="component" value="Chromosome 4"/>
</dbReference>
<accession>A0AA36E4T3</accession>
<dbReference type="PANTHER" id="PTHR45786:SF77">
    <property type="entry name" value="HELITRON HELICASE-LIKE DOMAIN-CONTAINING PROTEIN-RELATED"/>
    <property type="match status" value="1"/>
</dbReference>
<evidence type="ECO:0000259" key="1">
    <source>
        <dbReference type="Pfam" id="PF14214"/>
    </source>
</evidence>
<gene>
    <name evidence="2" type="ORF">LSALG_LOCUS22988</name>
</gene>
<organism evidence="2 3">
    <name type="scientific">Lactuca saligna</name>
    <name type="common">Willowleaf lettuce</name>
    <dbReference type="NCBI Taxonomy" id="75948"/>
    <lineage>
        <taxon>Eukaryota</taxon>
        <taxon>Viridiplantae</taxon>
        <taxon>Streptophyta</taxon>
        <taxon>Embryophyta</taxon>
        <taxon>Tracheophyta</taxon>
        <taxon>Spermatophyta</taxon>
        <taxon>Magnoliopsida</taxon>
        <taxon>eudicotyledons</taxon>
        <taxon>Gunneridae</taxon>
        <taxon>Pentapetalae</taxon>
        <taxon>asterids</taxon>
        <taxon>campanulids</taxon>
        <taxon>Asterales</taxon>
        <taxon>Asteraceae</taxon>
        <taxon>Cichorioideae</taxon>
        <taxon>Cichorieae</taxon>
        <taxon>Lactucinae</taxon>
        <taxon>Lactuca</taxon>
    </lineage>
</organism>
<protein>
    <recommendedName>
        <fullName evidence="1">Helitron helicase-like domain-containing protein</fullName>
    </recommendedName>
</protein>
<dbReference type="PANTHER" id="PTHR45786">
    <property type="entry name" value="DNA BINDING PROTEIN-LIKE"/>
    <property type="match status" value="1"/>
</dbReference>
<dbReference type="InterPro" id="IPR025476">
    <property type="entry name" value="Helitron_helicase-like"/>
</dbReference>
<evidence type="ECO:0000313" key="2">
    <source>
        <dbReference type="EMBL" id="CAI9283389.1"/>
    </source>
</evidence>
<keyword evidence="3" id="KW-1185">Reference proteome</keyword>
<dbReference type="AlphaFoldDB" id="A0AA36E4T3"/>
<name>A0AA36E4T3_LACSI</name>
<dbReference type="Pfam" id="PF14214">
    <property type="entry name" value="Helitron_like_N"/>
    <property type="match status" value="1"/>
</dbReference>
<proteinExistence type="predicted"/>